<dbReference type="KEGG" id="fls:GLV81_15875"/>
<dbReference type="EMBL" id="CP046566">
    <property type="protein sequence ID" value="QGW29389.1"/>
    <property type="molecule type" value="Genomic_DNA"/>
</dbReference>
<gene>
    <name evidence="2" type="ORF">GLV81_15875</name>
</gene>
<keyword evidence="1" id="KW-0732">Signal</keyword>
<dbReference type="AlphaFoldDB" id="A0A6I6GW98"/>
<dbReference type="SUPFAM" id="SSF56925">
    <property type="entry name" value="OMPA-like"/>
    <property type="match status" value="1"/>
</dbReference>
<evidence type="ECO:0000313" key="2">
    <source>
        <dbReference type="EMBL" id="QGW29389.1"/>
    </source>
</evidence>
<accession>A0A6I6GW98</accession>
<proteinExistence type="predicted"/>
<keyword evidence="3" id="KW-1185">Reference proteome</keyword>
<dbReference type="Gene3D" id="2.40.160.20">
    <property type="match status" value="1"/>
</dbReference>
<feature type="chain" id="PRO_5026032879" description="Porin family protein" evidence="1">
    <location>
        <begin position="20"/>
        <end position="214"/>
    </location>
</feature>
<evidence type="ECO:0000313" key="3">
    <source>
        <dbReference type="Proteomes" id="UP000426027"/>
    </source>
</evidence>
<dbReference type="InterPro" id="IPR011250">
    <property type="entry name" value="OMP/PagP_B-barrel"/>
</dbReference>
<feature type="signal peptide" evidence="1">
    <location>
        <begin position="1"/>
        <end position="19"/>
    </location>
</feature>
<dbReference type="Proteomes" id="UP000426027">
    <property type="component" value="Chromosome"/>
</dbReference>
<name>A0A6I6GW98_9BACT</name>
<protein>
    <recommendedName>
        <fullName evidence="4">Porin family protein</fullName>
    </recommendedName>
</protein>
<evidence type="ECO:0008006" key="4">
    <source>
        <dbReference type="Google" id="ProtNLM"/>
    </source>
</evidence>
<dbReference type="RefSeq" id="WP_157479741.1">
    <property type="nucleotide sequence ID" value="NZ_CP046566.1"/>
</dbReference>
<organism evidence="2 3">
    <name type="scientific">Phnomibacter ginsenosidimutans</name>
    <dbReference type="NCBI Taxonomy" id="2676868"/>
    <lineage>
        <taxon>Bacteria</taxon>
        <taxon>Pseudomonadati</taxon>
        <taxon>Bacteroidota</taxon>
        <taxon>Chitinophagia</taxon>
        <taxon>Chitinophagales</taxon>
        <taxon>Chitinophagaceae</taxon>
        <taxon>Phnomibacter</taxon>
    </lineage>
</organism>
<sequence>MRKCSLLIAGLLAAFVGFAQPQIYLNGFAGYSFDESVYVEGYSGKIKGGMHYGGSVELAIPRASTRFNERTVEITYQTMSTEMRGYLLLAPKTYDINIHYLTLGGNNYFGQNRKAMAFGGAAIGAVWSTNKNNSQSVTKFAFNVKGGGRFMLADNVGLKLYAQLNSAVGGIGGGFYFGTGGTGAGISTYSTFLQFGLGGGLTIGLGGSKPSTRK</sequence>
<reference evidence="2 3" key="1">
    <citation type="submission" date="2019-11" db="EMBL/GenBank/DDBJ databases">
        <authorList>
            <person name="Im W.T."/>
        </authorList>
    </citation>
    <scope>NUCLEOTIDE SEQUENCE [LARGE SCALE GENOMIC DNA]</scope>
    <source>
        <strain evidence="2 3">SB-02</strain>
    </source>
</reference>
<evidence type="ECO:0000256" key="1">
    <source>
        <dbReference type="SAM" id="SignalP"/>
    </source>
</evidence>